<dbReference type="KEGG" id="mmar:MODMU_3758"/>
<gene>
    <name evidence="1" type="ordered locus">MODMU_3758</name>
</gene>
<keyword evidence="2" id="KW-1185">Reference proteome</keyword>
<dbReference type="EMBL" id="FO203431">
    <property type="protein sequence ID" value="CCH89165.1"/>
    <property type="molecule type" value="Genomic_DNA"/>
</dbReference>
<proteinExistence type="predicted"/>
<accession>I4F0K2</accession>
<organism evidence="1 2">
    <name type="scientific">Modestobacter italicus (strain DSM 44449 / CECT 9708 / BC 501)</name>
    <dbReference type="NCBI Taxonomy" id="2732864"/>
    <lineage>
        <taxon>Bacteria</taxon>
        <taxon>Bacillati</taxon>
        <taxon>Actinomycetota</taxon>
        <taxon>Actinomycetes</taxon>
        <taxon>Geodermatophilales</taxon>
        <taxon>Geodermatophilaceae</taxon>
        <taxon>Modestobacter</taxon>
    </lineage>
</organism>
<dbReference type="InterPro" id="IPR036249">
    <property type="entry name" value="Thioredoxin-like_sf"/>
</dbReference>
<evidence type="ECO:0000313" key="2">
    <source>
        <dbReference type="Proteomes" id="UP000006461"/>
    </source>
</evidence>
<dbReference type="eggNOG" id="COG0526">
    <property type="taxonomic scope" value="Bacteria"/>
</dbReference>
<dbReference type="AlphaFoldDB" id="I4F0K2"/>
<dbReference type="Proteomes" id="UP000006461">
    <property type="component" value="Chromosome"/>
</dbReference>
<dbReference type="SUPFAM" id="SSF52833">
    <property type="entry name" value="Thioredoxin-like"/>
    <property type="match status" value="1"/>
</dbReference>
<sequence length="47" mass="4867">MSLDTLERGASYAEDAGVTFPSAFDGDGEVLSSLGLNNLPYSLLIGC</sequence>
<protein>
    <submittedName>
        <fullName evidence="1">Redoxin domain protein</fullName>
    </submittedName>
</protein>
<name>I4F0K2_MODI5</name>
<reference evidence="1 2" key="1">
    <citation type="journal article" date="2012" name="J. Bacteriol.">
        <title>Genome Sequence of Radiation-Resistant Modestobacter marinus Strain BC501, a Representative Actinobacterium That Thrives on Calcareous Stone Surfaces.</title>
        <authorList>
            <person name="Normand P."/>
            <person name="Gury J."/>
            <person name="Pujic P."/>
            <person name="Chouaia B."/>
            <person name="Crotti E."/>
            <person name="Brusetti L."/>
            <person name="Daffonchio D."/>
            <person name="Vacherie B."/>
            <person name="Barbe V."/>
            <person name="Medigue C."/>
            <person name="Calteau A."/>
            <person name="Ghodhbane-Gtari F."/>
            <person name="Essoussi I."/>
            <person name="Nouioui I."/>
            <person name="Abbassi-Ghozzi I."/>
            <person name="Gtari M."/>
        </authorList>
    </citation>
    <scope>NUCLEOTIDE SEQUENCE [LARGE SCALE GENOMIC DNA]</scope>
    <source>
        <strain evidence="2">BC 501</strain>
    </source>
</reference>
<evidence type="ECO:0000313" key="1">
    <source>
        <dbReference type="EMBL" id="CCH89165.1"/>
    </source>
</evidence>
<dbReference type="HOGENOM" id="CLU_3170348_0_0_11"/>